<feature type="transmembrane region" description="Helical" evidence="7">
    <location>
        <begin position="75"/>
        <end position="97"/>
    </location>
</feature>
<accession>A0ABP9RH03</accession>
<evidence type="ECO:0000313" key="10">
    <source>
        <dbReference type="EMBL" id="GAA5177120.1"/>
    </source>
</evidence>
<dbReference type="EMBL" id="BAABJQ010000001">
    <property type="protein sequence ID" value="GAA5177120.1"/>
    <property type="molecule type" value="Genomic_DNA"/>
</dbReference>
<feature type="region of interest" description="Disordered" evidence="8">
    <location>
        <begin position="228"/>
        <end position="249"/>
    </location>
</feature>
<feature type="domain" description="VTT" evidence="9">
    <location>
        <begin position="48"/>
        <end position="181"/>
    </location>
</feature>
<feature type="transmembrane region" description="Helical" evidence="7">
    <location>
        <begin position="199"/>
        <end position="220"/>
    </location>
</feature>
<dbReference type="InterPro" id="IPR032818">
    <property type="entry name" value="DedA-like"/>
</dbReference>
<sequence length="249" mass="27634">MDTAEKSRALAESLGSLLNPKDLIQSAGLFGIWAVIFAETGLLIGFFFPGDSLIFLAGVASSPVADQFVGTKLSLFWLLIVTPLVAIAGAQLGHFLGARYGRKMFQRPDSRLFRQEYVDKAEAFFNRFGAAKAIILSRFTPVVRTFMNPIAGVLEVPARTFFIWNVVVSIIWADGVLLIGYSLAKQILKLIPASKIDTYLLPVIVLIVLLSLIPMFIEFLRSRREKRRGGDQDRHQGGRHVRQGAGRNR</sequence>
<proteinExistence type="inferred from homology"/>
<reference evidence="11" key="1">
    <citation type="journal article" date="2019" name="Int. J. Syst. Evol. Microbiol.">
        <title>The Global Catalogue of Microorganisms (GCM) 10K type strain sequencing project: providing services to taxonomists for standard genome sequencing and annotation.</title>
        <authorList>
            <consortium name="The Broad Institute Genomics Platform"/>
            <consortium name="The Broad Institute Genome Sequencing Center for Infectious Disease"/>
            <person name="Wu L."/>
            <person name="Ma J."/>
        </authorList>
    </citation>
    <scope>NUCLEOTIDE SEQUENCE [LARGE SCALE GENOMIC DNA]</scope>
    <source>
        <strain evidence="11">JCM 18304</strain>
    </source>
</reference>
<evidence type="ECO:0000313" key="11">
    <source>
        <dbReference type="Proteomes" id="UP001501570"/>
    </source>
</evidence>
<evidence type="ECO:0000256" key="4">
    <source>
        <dbReference type="ARBA" id="ARBA00022692"/>
    </source>
</evidence>
<name>A0ABP9RH03_9ACTN</name>
<dbReference type="PANTHER" id="PTHR30353:SF0">
    <property type="entry name" value="TRANSMEMBRANE PROTEIN"/>
    <property type="match status" value="1"/>
</dbReference>
<protein>
    <submittedName>
        <fullName evidence="10">DedA family protein</fullName>
    </submittedName>
</protein>
<feature type="transmembrane region" description="Helical" evidence="7">
    <location>
        <begin position="162"/>
        <end position="184"/>
    </location>
</feature>
<keyword evidence="5 7" id="KW-1133">Transmembrane helix</keyword>
<evidence type="ECO:0000256" key="3">
    <source>
        <dbReference type="ARBA" id="ARBA00022475"/>
    </source>
</evidence>
<dbReference type="Pfam" id="PF09335">
    <property type="entry name" value="VTT_dom"/>
    <property type="match status" value="1"/>
</dbReference>
<comment type="subcellular location">
    <subcellularLocation>
        <location evidence="1 7">Cell membrane</location>
        <topology evidence="1 7">Multi-pass membrane protein</topology>
    </subcellularLocation>
</comment>
<comment type="similarity">
    <text evidence="2 7">Belongs to the DedA family.</text>
</comment>
<dbReference type="PANTHER" id="PTHR30353">
    <property type="entry name" value="INNER MEMBRANE PROTEIN DEDA-RELATED"/>
    <property type="match status" value="1"/>
</dbReference>
<feature type="transmembrane region" description="Helical" evidence="7">
    <location>
        <begin position="27"/>
        <end position="48"/>
    </location>
</feature>
<gene>
    <name evidence="10" type="ORF">GCM10023322_00980</name>
</gene>
<organism evidence="10 11">
    <name type="scientific">Rugosimonospora acidiphila</name>
    <dbReference type="NCBI Taxonomy" id="556531"/>
    <lineage>
        <taxon>Bacteria</taxon>
        <taxon>Bacillati</taxon>
        <taxon>Actinomycetota</taxon>
        <taxon>Actinomycetes</taxon>
        <taxon>Micromonosporales</taxon>
        <taxon>Micromonosporaceae</taxon>
        <taxon>Rugosimonospora</taxon>
    </lineage>
</organism>
<keyword evidence="4 7" id="KW-0812">Transmembrane</keyword>
<feature type="compositionally biased region" description="Basic residues" evidence="8">
    <location>
        <begin position="237"/>
        <end position="249"/>
    </location>
</feature>
<dbReference type="RefSeq" id="WP_345625035.1">
    <property type="nucleotide sequence ID" value="NZ_BAABJQ010000001.1"/>
</dbReference>
<dbReference type="Proteomes" id="UP001501570">
    <property type="component" value="Unassembled WGS sequence"/>
</dbReference>
<keyword evidence="11" id="KW-1185">Reference proteome</keyword>
<evidence type="ECO:0000256" key="6">
    <source>
        <dbReference type="ARBA" id="ARBA00023136"/>
    </source>
</evidence>
<evidence type="ECO:0000259" key="9">
    <source>
        <dbReference type="Pfam" id="PF09335"/>
    </source>
</evidence>
<evidence type="ECO:0000256" key="2">
    <source>
        <dbReference type="ARBA" id="ARBA00010792"/>
    </source>
</evidence>
<comment type="caution">
    <text evidence="10">The sequence shown here is derived from an EMBL/GenBank/DDBJ whole genome shotgun (WGS) entry which is preliminary data.</text>
</comment>
<evidence type="ECO:0000256" key="1">
    <source>
        <dbReference type="ARBA" id="ARBA00004651"/>
    </source>
</evidence>
<dbReference type="InterPro" id="IPR032816">
    <property type="entry name" value="VTT_dom"/>
</dbReference>
<evidence type="ECO:0000256" key="5">
    <source>
        <dbReference type="ARBA" id="ARBA00022989"/>
    </source>
</evidence>
<keyword evidence="3 7" id="KW-1003">Cell membrane</keyword>
<keyword evidence="6 7" id="KW-0472">Membrane</keyword>
<evidence type="ECO:0000256" key="7">
    <source>
        <dbReference type="RuleBase" id="RU367016"/>
    </source>
</evidence>
<evidence type="ECO:0000256" key="8">
    <source>
        <dbReference type="SAM" id="MobiDB-lite"/>
    </source>
</evidence>